<dbReference type="EMBL" id="FZNT01000006">
    <property type="protein sequence ID" value="SNR59034.1"/>
    <property type="molecule type" value="Genomic_DNA"/>
</dbReference>
<dbReference type="Gene3D" id="3.40.50.880">
    <property type="match status" value="1"/>
</dbReference>
<dbReference type="Proteomes" id="UP000198384">
    <property type="component" value="Unassembled WGS sequence"/>
</dbReference>
<dbReference type="OrthoDB" id="9805017at2"/>
<evidence type="ECO:0000313" key="2">
    <source>
        <dbReference type="Proteomes" id="UP000198384"/>
    </source>
</evidence>
<dbReference type="RefSeq" id="WP_089381867.1">
    <property type="nucleotide sequence ID" value="NZ_FZNT01000006.1"/>
</dbReference>
<name>A0A238XL37_9FLAO</name>
<gene>
    <name evidence="1" type="ORF">SAMN06265371_106105</name>
</gene>
<proteinExistence type="predicted"/>
<dbReference type="InterPro" id="IPR013783">
    <property type="entry name" value="Ig-like_fold"/>
</dbReference>
<reference evidence="1 2" key="1">
    <citation type="submission" date="2017-06" db="EMBL/GenBank/DDBJ databases">
        <authorList>
            <person name="Kim H.J."/>
            <person name="Triplett B.A."/>
        </authorList>
    </citation>
    <scope>NUCLEOTIDE SEQUENCE [LARGE SCALE GENOMIC DNA]</scope>
    <source>
        <strain evidence="1 2">DSM 29150</strain>
    </source>
</reference>
<dbReference type="Gene3D" id="2.60.40.10">
    <property type="entry name" value="Immunoglobulins"/>
    <property type="match status" value="1"/>
</dbReference>
<dbReference type="InterPro" id="IPR029062">
    <property type="entry name" value="Class_I_gatase-like"/>
</dbReference>
<dbReference type="AlphaFoldDB" id="A0A238XL37"/>
<accession>A0A238XL37</accession>
<dbReference type="SUPFAM" id="SSF52317">
    <property type="entry name" value="Class I glutamine amidotransferase-like"/>
    <property type="match status" value="1"/>
</dbReference>
<sequence>MPNFSKKSFFILLFFLVTFLNAQNVLYIYGDVSAEGDIPSGVKEPFHQMRLNDTGDLGMSQFLNALEEVKLNVTEVYDQEIEFTSKSLENIDVLILGSNQRMFSENEADVVATWVKNGGGMVVWSDSAFGGEYKVVGVDNETGRNSDNIITEQFGMEFLTDNGAGNYLVKDYTENHFLNANNKNGGVKFRGEGVSFVRVSPPAKILAKAQEGGLGGALRVNKNDGVFNIETDAALAVSTIGKGRVVGLFDRNLFWNAGAGTRLSHSDNREFTQRLMLFAAGVEDESRISLEVNKINKGINNPPKITINHNLEKNKFVNITTVIEDNDTDDIYPEIHWKQLSGPAQGVFENNNPNTLTPVIELPKKGTYVFQAIINDGEFDFRKKIKVTKS</sequence>
<evidence type="ECO:0000313" key="1">
    <source>
        <dbReference type="EMBL" id="SNR59034.1"/>
    </source>
</evidence>
<organism evidence="1 2">
    <name type="scientific">Lutibacter agarilyticus</name>
    <dbReference type="NCBI Taxonomy" id="1109740"/>
    <lineage>
        <taxon>Bacteria</taxon>
        <taxon>Pseudomonadati</taxon>
        <taxon>Bacteroidota</taxon>
        <taxon>Flavobacteriia</taxon>
        <taxon>Flavobacteriales</taxon>
        <taxon>Flavobacteriaceae</taxon>
        <taxon>Lutibacter</taxon>
    </lineage>
</organism>
<protein>
    <submittedName>
        <fullName evidence="1">Uncharacterized protein</fullName>
    </submittedName>
</protein>
<keyword evidence="2" id="KW-1185">Reference proteome</keyword>